<dbReference type="PRINTS" id="PR00409">
    <property type="entry name" value="PHDIOXRDTASE"/>
</dbReference>
<keyword evidence="6 11" id="KW-0274">FAD</keyword>
<dbReference type="PANTHER" id="PTHR43513">
    <property type="entry name" value="DIHYDROOROTATE DEHYDROGENASE B (NAD(+)), ELECTRON TRANSFER SUBUNIT"/>
    <property type="match status" value="1"/>
</dbReference>
<dbReference type="InterPro" id="IPR039261">
    <property type="entry name" value="FNR_nucleotide-bd"/>
</dbReference>
<comment type="caution">
    <text evidence="11">Lacks conserved residue(s) required for the propagation of feature annotation.</text>
</comment>
<protein>
    <recommendedName>
        <fullName evidence="11">Dihydroorotate dehydrogenase B (NAD(+)), electron transfer subunit</fullName>
    </recommendedName>
    <alternativeName>
        <fullName evidence="11">Dihydroorotate oxidase B, electron transfer subunit</fullName>
    </alternativeName>
</protein>
<evidence type="ECO:0000259" key="12">
    <source>
        <dbReference type="PROSITE" id="PS51384"/>
    </source>
</evidence>
<feature type="binding site" evidence="11">
    <location>
        <position position="238"/>
    </location>
    <ligand>
        <name>[2Fe-2S] cluster</name>
        <dbReference type="ChEBI" id="CHEBI:190135"/>
    </ligand>
</feature>
<reference evidence="13 14" key="1">
    <citation type="submission" date="2023-02" db="EMBL/GenBank/DDBJ databases">
        <title>Oceanobacillus kimchii IFOP_LL358 isolated form Alexandrium catenella lab strain.</title>
        <authorList>
            <person name="Gajardo G."/>
            <person name="Ueki S."/>
            <person name="Maruyama F."/>
        </authorList>
    </citation>
    <scope>NUCLEOTIDE SEQUENCE [LARGE SCALE GENOMIC DNA]</scope>
    <source>
        <strain evidence="13 14">IFOP_LL358</strain>
    </source>
</reference>
<dbReference type="Pfam" id="PF10418">
    <property type="entry name" value="DHODB_Fe-S_bind"/>
    <property type="match status" value="1"/>
</dbReference>
<evidence type="ECO:0000256" key="3">
    <source>
        <dbReference type="ARBA" id="ARBA00022630"/>
    </source>
</evidence>
<feature type="binding site" evidence="11">
    <location>
        <position position="217"/>
    </location>
    <ligand>
        <name>[2Fe-2S] cluster</name>
        <dbReference type="ChEBI" id="CHEBI:190135"/>
    </ligand>
</feature>
<comment type="pathway">
    <text evidence="11">Pyrimidine metabolism; UMP biosynthesis via de novo pathway; orotate from (S)-dihydroorotate (NAD(+) route): step 1/1.</text>
</comment>
<evidence type="ECO:0000256" key="6">
    <source>
        <dbReference type="ARBA" id="ARBA00022827"/>
    </source>
</evidence>
<evidence type="ECO:0000256" key="5">
    <source>
        <dbReference type="ARBA" id="ARBA00022723"/>
    </source>
</evidence>
<feature type="binding site" evidence="11">
    <location>
        <position position="222"/>
    </location>
    <ligand>
        <name>[2Fe-2S] cluster</name>
        <dbReference type="ChEBI" id="CHEBI:190135"/>
    </ligand>
</feature>
<keyword evidence="3 11" id="KW-0285">Flavoprotein</keyword>
<comment type="subunit">
    <text evidence="11">Heterotetramer of 2 PyrK and 2 PyrD type B subunits.</text>
</comment>
<keyword evidence="14" id="KW-1185">Reference proteome</keyword>
<keyword evidence="4 11" id="KW-0001">2Fe-2S</keyword>
<dbReference type="PIRSF" id="PIRSF006816">
    <property type="entry name" value="Cyc3_hyd_g"/>
    <property type="match status" value="1"/>
</dbReference>
<dbReference type="Gene3D" id="2.40.30.10">
    <property type="entry name" value="Translation factors"/>
    <property type="match status" value="1"/>
</dbReference>
<comment type="cofactor">
    <cofactor evidence="11">
        <name>[2Fe-2S] cluster</name>
        <dbReference type="ChEBI" id="CHEBI:190135"/>
    </cofactor>
    <text evidence="11">Binds 1 [2Fe-2S] cluster per subunit.</text>
</comment>
<dbReference type="InterPro" id="IPR012165">
    <property type="entry name" value="Cyt_c3_hydrogenase_gsu"/>
</dbReference>
<dbReference type="Proteomes" id="UP001275436">
    <property type="component" value="Unassembled WGS sequence"/>
</dbReference>
<evidence type="ECO:0000313" key="13">
    <source>
        <dbReference type="EMBL" id="GLO65929.1"/>
    </source>
</evidence>
<dbReference type="InterPro" id="IPR023455">
    <property type="entry name" value="Dihydroorotate_DHASE_ETsu"/>
</dbReference>
<comment type="cofactor">
    <cofactor evidence="11">
        <name>FAD</name>
        <dbReference type="ChEBI" id="CHEBI:57692"/>
    </cofactor>
    <text evidence="11">Binds 1 FAD per subunit.</text>
</comment>
<dbReference type="SUPFAM" id="SSF63380">
    <property type="entry name" value="Riboflavin synthase domain-like"/>
    <property type="match status" value="1"/>
</dbReference>
<dbReference type="InterPro" id="IPR037117">
    <property type="entry name" value="Dihydroorotate_DH_ele_sf"/>
</dbReference>
<comment type="function">
    <text evidence="11">Responsible for channeling the electrons from the oxidation of dihydroorotate from the FMN redox center in the PyrD type B subunit to the ultimate electron acceptor NAD(+).</text>
</comment>
<sequence>MRKRETMSVLSVTQIATDTFEMIAENSRISEQAKPGQFVHIYIPGHTLRRPISIAAVDPSTASVSLVFKAIGEGTKQLSNYQSGMQIDVLGPNGNGFSIDISEDERVLLIGGGVGVPPMYHLAKRLSEETSIDIVSVLGFQTKNAVFYEEEFNRIGETYIVTDDGSYGTHGVVTDILGQFKDRTQYFSCGPLPMLRAVKSKLSHIPGKVSLEERMGCGVGACMACVLPTVDNHYKKICSEGPVFVAEEVVL</sequence>
<comment type="caution">
    <text evidence="13">The sequence shown here is derived from an EMBL/GenBank/DDBJ whole genome shotgun (WGS) entry which is preliminary data.</text>
</comment>
<dbReference type="SUPFAM" id="SSF52343">
    <property type="entry name" value="Ferredoxin reductase-like, C-terminal NADP-linked domain"/>
    <property type="match status" value="1"/>
</dbReference>
<accession>A0ABQ5TK13</accession>
<gene>
    <name evidence="11 13" type="primary">pyrK</name>
    <name evidence="13" type="ORF">MACH08_17130</name>
</gene>
<dbReference type="InterPro" id="IPR017938">
    <property type="entry name" value="Riboflavin_synthase-like_b-brl"/>
</dbReference>
<keyword evidence="9 11" id="KW-0408">Iron</keyword>
<name>A0ABQ5TK13_9BACI</name>
<feature type="binding site" evidence="11">
    <location>
        <begin position="50"/>
        <end position="53"/>
    </location>
    <ligand>
        <name>FAD</name>
        <dbReference type="ChEBI" id="CHEBI:57692"/>
    </ligand>
</feature>
<dbReference type="InterPro" id="IPR019480">
    <property type="entry name" value="Dihydroorotate_DH_Fe-S-bd"/>
</dbReference>
<dbReference type="InterPro" id="IPR050353">
    <property type="entry name" value="PyrK_electron_transfer"/>
</dbReference>
<keyword evidence="7 11" id="KW-0665">Pyrimidine biosynthesis</keyword>
<dbReference type="PANTHER" id="PTHR43513:SF3">
    <property type="entry name" value="DIHYDROOROTATE DEHYDROGENASE B (NAD(+)), ELECTRON TRANSFER SUBUNIT-RELATED"/>
    <property type="match status" value="1"/>
</dbReference>
<dbReference type="Pfam" id="PF00175">
    <property type="entry name" value="NAD_binding_1"/>
    <property type="match status" value="1"/>
</dbReference>
<feature type="binding site" evidence="11">
    <location>
        <begin position="74"/>
        <end position="75"/>
    </location>
    <ligand>
        <name>FAD</name>
        <dbReference type="ChEBI" id="CHEBI:57692"/>
    </ligand>
</feature>
<evidence type="ECO:0000256" key="2">
    <source>
        <dbReference type="ARBA" id="ARBA00022448"/>
    </source>
</evidence>
<evidence type="ECO:0000256" key="8">
    <source>
        <dbReference type="ARBA" id="ARBA00022982"/>
    </source>
</evidence>
<keyword evidence="10 11" id="KW-0411">Iron-sulfur</keyword>
<keyword evidence="8 11" id="KW-0249">Electron transport</keyword>
<proteinExistence type="inferred from homology"/>
<comment type="similarity">
    <text evidence="1 11">Belongs to the PyrK family.</text>
</comment>
<dbReference type="Gene3D" id="2.10.240.10">
    <property type="entry name" value="Dihydroorotate dehydrogenase, electron transfer subunit"/>
    <property type="match status" value="1"/>
</dbReference>
<keyword evidence="5 11" id="KW-0479">Metal-binding</keyword>
<evidence type="ECO:0000256" key="9">
    <source>
        <dbReference type="ARBA" id="ARBA00023004"/>
    </source>
</evidence>
<dbReference type="EMBL" id="BSKO01000001">
    <property type="protein sequence ID" value="GLO65929.1"/>
    <property type="molecule type" value="Genomic_DNA"/>
</dbReference>
<evidence type="ECO:0000256" key="4">
    <source>
        <dbReference type="ARBA" id="ARBA00022714"/>
    </source>
</evidence>
<evidence type="ECO:0000256" key="10">
    <source>
        <dbReference type="ARBA" id="ARBA00023014"/>
    </source>
</evidence>
<keyword evidence="2 11" id="KW-0813">Transport</keyword>
<organism evidence="13 14">
    <name type="scientific">Oceanobacillus kimchii</name>
    <dbReference type="NCBI Taxonomy" id="746691"/>
    <lineage>
        <taxon>Bacteria</taxon>
        <taxon>Bacillati</taxon>
        <taxon>Bacillota</taxon>
        <taxon>Bacilli</taxon>
        <taxon>Bacillales</taxon>
        <taxon>Bacillaceae</taxon>
        <taxon>Oceanobacillus</taxon>
    </lineage>
</organism>
<evidence type="ECO:0000256" key="1">
    <source>
        <dbReference type="ARBA" id="ARBA00006422"/>
    </source>
</evidence>
<dbReference type="HAMAP" id="MF_01211">
    <property type="entry name" value="DHODB_Fe_S_bind"/>
    <property type="match status" value="1"/>
</dbReference>
<feature type="binding site" evidence="11">
    <location>
        <position position="225"/>
    </location>
    <ligand>
        <name>[2Fe-2S] cluster</name>
        <dbReference type="ChEBI" id="CHEBI:190135"/>
    </ligand>
</feature>
<evidence type="ECO:0000256" key="7">
    <source>
        <dbReference type="ARBA" id="ARBA00022975"/>
    </source>
</evidence>
<dbReference type="InterPro" id="IPR001433">
    <property type="entry name" value="OxRdtase_FAD/NAD-bd"/>
</dbReference>
<dbReference type="RefSeq" id="WP_215063992.1">
    <property type="nucleotide sequence ID" value="NZ_BSKO01000001.1"/>
</dbReference>
<evidence type="ECO:0000256" key="11">
    <source>
        <dbReference type="HAMAP-Rule" id="MF_01211"/>
    </source>
</evidence>
<evidence type="ECO:0000313" key="14">
    <source>
        <dbReference type="Proteomes" id="UP001275436"/>
    </source>
</evidence>
<dbReference type="InterPro" id="IPR017927">
    <property type="entry name" value="FAD-bd_FR_type"/>
</dbReference>
<dbReference type="CDD" id="cd06218">
    <property type="entry name" value="DHOD_e_trans"/>
    <property type="match status" value="1"/>
</dbReference>
<dbReference type="PROSITE" id="PS51384">
    <property type="entry name" value="FAD_FR"/>
    <property type="match status" value="1"/>
</dbReference>
<feature type="domain" description="FAD-binding FR-type" evidence="12">
    <location>
        <begin position="2"/>
        <end position="99"/>
    </location>
</feature>
<dbReference type="Gene3D" id="3.40.50.80">
    <property type="entry name" value="Nucleotide-binding domain of ferredoxin-NADP reductase (FNR) module"/>
    <property type="match status" value="1"/>
</dbReference>